<dbReference type="InterPro" id="IPR017441">
    <property type="entry name" value="Protein_kinase_ATP_BS"/>
</dbReference>
<evidence type="ECO:0000256" key="3">
    <source>
        <dbReference type="ARBA" id="ARBA00022679"/>
    </source>
</evidence>
<evidence type="ECO:0000313" key="10">
    <source>
        <dbReference type="EMBL" id="MBS2545844.1"/>
    </source>
</evidence>
<gene>
    <name evidence="10" type="ORF">KGQ19_03085</name>
</gene>
<dbReference type="SMART" id="SM00220">
    <property type="entry name" value="S_TKc"/>
    <property type="match status" value="1"/>
</dbReference>
<evidence type="ECO:0000256" key="6">
    <source>
        <dbReference type="ARBA" id="ARBA00022840"/>
    </source>
</evidence>
<dbReference type="PROSITE" id="PS00108">
    <property type="entry name" value="PROTEIN_KINASE_ST"/>
    <property type="match status" value="1"/>
</dbReference>
<dbReference type="RefSeq" id="WP_212007501.1">
    <property type="nucleotide sequence ID" value="NZ_JAAFYZ010000007.1"/>
</dbReference>
<organism evidence="10 11">
    <name type="scientific">Catenulispora pinistramenti</name>
    <dbReference type="NCBI Taxonomy" id="2705254"/>
    <lineage>
        <taxon>Bacteria</taxon>
        <taxon>Bacillati</taxon>
        <taxon>Actinomycetota</taxon>
        <taxon>Actinomycetes</taxon>
        <taxon>Catenulisporales</taxon>
        <taxon>Catenulisporaceae</taxon>
        <taxon>Catenulispora</taxon>
    </lineage>
</organism>
<keyword evidence="4 7" id="KW-0547">Nucleotide-binding</keyword>
<evidence type="ECO:0000256" key="8">
    <source>
        <dbReference type="SAM" id="MobiDB-lite"/>
    </source>
</evidence>
<feature type="compositionally biased region" description="Pro residues" evidence="8">
    <location>
        <begin position="324"/>
        <end position="339"/>
    </location>
</feature>
<keyword evidence="11" id="KW-1185">Reference proteome</keyword>
<proteinExistence type="predicted"/>
<dbReference type="CDD" id="cd14014">
    <property type="entry name" value="STKc_PknB_like"/>
    <property type="match status" value="1"/>
</dbReference>
<feature type="binding site" evidence="7">
    <location>
        <position position="41"/>
    </location>
    <ligand>
        <name>ATP</name>
        <dbReference type="ChEBI" id="CHEBI:30616"/>
    </ligand>
</feature>
<name>A0ABS5KHN5_9ACTN</name>
<dbReference type="PANTHER" id="PTHR43289:SF6">
    <property type="entry name" value="SERINE_THREONINE-PROTEIN KINASE NEKL-3"/>
    <property type="match status" value="1"/>
</dbReference>
<evidence type="ECO:0000256" key="1">
    <source>
        <dbReference type="ARBA" id="ARBA00012513"/>
    </source>
</evidence>
<keyword evidence="6 7" id="KW-0067">ATP-binding</keyword>
<evidence type="ECO:0000256" key="2">
    <source>
        <dbReference type="ARBA" id="ARBA00022527"/>
    </source>
</evidence>
<dbReference type="PROSITE" id="PS00107">
    <property type="entry name" value="PROTEIN_KINASE_ATP"/>
    <property type="match status" value="1"/>
</dbReference>
<dbReference type="PROSITE" id="PS50011">
    <property type="entry name" value="PROTEIN_KINASE_DOM"/>
    <property type="match status" value="1"/>
</dbReference>
<evidence type="ECO:0000259" key="9">
    <source>
        <dbReference type="PROSITE" id="PS50011"/>
    </source>
</evidence>
<comment type="caution">
    <text evidence="10">The sequence shown here is derived from an EMBL/GenBank/DDBJ whole genome shotgun (WGS) entry which is preliminary data.</text>
</comment>
<evidence type="ECO:0000256" key="4">
    <source>
        <dbReference type="ARBA" id="ARBA00022741"/>
    </source>
</evidence>
<dbReference type="InterPro" id="IPR011009">
    <property type="entry name" value="Kinase-like_dom_sf"/>
</dbReference>
<protein>
    <recommendedName>
        <fullName evidence="1">non-specific serine/threonine protein kinase</fullName>
        <ecNumber evidence="1">2.7.11.1</ecNumber>
    </recommendedName>
</protein>
<evidence type="ECO:0000256" key="5">
    <source>
        <dbReference type="ARBA" id="ARBA00022777"/>
    </source>
</evidence>
<dbReference type="Gene3D" id="3.30.200.20">
    <property type="entry name" value="Phosphorylase Kinase, domain 1"/>
    <property type="match status" value="1"/>
</dbReference>
<keyword evidence="5 10" id="KW-0418">Kinase</keyword>
<dbReference type="PANTHER" id="PTHR43289">
    <property type="entry name" value="MITOGEN-ACTIVATED PROTEIN KINASE KINASE KINASE 20-RELATED"/>
    <property type="match status" value="1"/>
</dbReference>
<sequence length="476" mass="50147">MAEIGTLVGGRYRLIELLGVGGFGRVWEATDEQLGRAVAVKEVMLSLLPPAQHAERLDRAQREGRNAAALADHANIVTVYDVVIEDGAPWIVMQLVRGTSLRTALLSDHADPESPGAPLEVDAVARIAEAMLSALGFAHKAGIVHRDVKPANILLSDDGQILLTDFGIAKAETDTTMTVSGSVMGSMAYMAPERAEGQNDGPAADLFSLGATLFEAVEGVSPFEKKNSRTGTLTAILTKPLPPMTRAGRLAPLISALTLKLPEQRPTVAQAQALLAGGQPDGWTAPSPDLVATEAVPAHAKADPGKKPKMPWESVTLGASSGLPRPPVIDKPQPQPPTSPATSTSSSSGWGSIIGGLLFLVVLVLHQPIWNYVHDHFTSATPYDIKNIKQGQCFHAMPPGADKNGPWAPMTCGTAPPAGEAVWQVLRRFDDPTATCTTDTVPGWGGSDERWQPSDKSYTLCAGLVNDPTASATPSS</sequence>
<evidence type="ECO:0000313" key="11">
    <source>
        <dbReference type="Proteomes" id="UP000730482"/>
    </source>
</evidence>
<dbReference type="GO" id="GO:0004674">
    <property type="term" value="F:protein serine/threonine kinase activity"/>
    <property type="evidence" value="ECO:0007669"/>
    <property type="project" value="UniProtKB-KW"/>
</dbReference>
<keyword evidence="3" id="KW-0808">Transferase</keyword>
<dbReference type="Pfam" id="PF00069">
    <property type="entry name" value="Pkinase"/>
    <property type="match status" value="1"/>
</dbReference>
<keyword evidence="2 10" id="KW-0723">Serine/threonine-protein kinase</keyword>
<dbReference type="SUPFAM" id="SSF56112">
    <property type="entry name" value="Protein kinase-like (PK-like)"/>
    <property type="match status" value="1"/>
</dbReference>
<dbReference type="InterPro" id="IPR008271">
    <property type="entry name" value="Ser/Thr_kinase_AS"/>
</dbReference>
<evidence type="ECO:0000256" key="7">
    <source>
        <dbReference type="PROSITE-ProRule" id="PRU10141"/>
    </source>
</evidence>
<dbReference type="Gene3D" id="1.10.510.10">
    <property type="entry name" value="Transferase(Phosphotransferase) domain 1"/>
    <property type="match status" value="1"/>
</dbReference>
<feature type="region of interest" description="Disordered" evidence="8">
    <location>
        <begin position="296"/>
        <end position="348"/>
    </location>
</feature>
<accession>A0ABS5KHN5</accession>
<dbReference type="EMBL" id="JAAFYZ010000007">
    <property type="protein sequence ID" value="MBS2545844.1"/>
    <property type="molecule type" value="Genomic_DNA"/>
</dbReference>
<dbReference type="InterPro" id="IPR000719">
    <property type="entry name" value="Prot_kinase_dom"/>
</dbReference>
<dbReference type="EC" id="2.7.11.1" evidence="1"/>
<feature type="domain" description="Protein kinase" evidence="9">
    <location>
        <begin position="12"/>
        <end position="275"/>
    </location>
</feature>
<reference evidence="10 11" key="1">
    <citation type="submission" date="2020-02" db="EMBL/GenBank/DDBJ databases">
        <title>Acidophilic actinobacteria isolated from forest soil.</title>
        <authorList>
            <person name="Golinska P."/>
        </authorList>
    </citation>
    <scope>NUCLEOTIDE SEQUENCE [LARGE SCALE GENOMIC DNA]</scope>
    <source>
        <strain evidence="10 11">NL8</strain>
    </source>
</reference>
<dbReference type="Proteomes" id="UP000730482">
    <property type="component" value="Unassembled WGS sequence"/>
</dbReference>